<dbReference type="AlphaFoldDB" id="A0AAU7BPK1"/>
<name>A0AAU7BPK1_9FLAO</name>
<sequence>MRLFKQNILSYFKSKRLNVFLLFIVLAFLFSVLSKLSQRYTHSFVFKINAINVPEDHVVLSDSTNVMTIALTTYGFRHIKYYLRNPEIDVDFSNLDKTKTHYKWIESNEISKIINQFATNITVENITPDTIAFRYDVNSVKMVPVKLVSNIKFSAGYDVINAYQLEPDSIKIIGPKLITDSISEIKTKSLNLENINADINHIIELNLPKNSKEIKVSKSTVEVKGKVEKFTEGTIEVPVNVINVPENIKINFYPKTVPVIFYTSLSNFKSISSSSFLVQCDFNTIKENNTHLVPSIVNQPNKIKSAKLNVKQIEFIIVN</sequence>
<protein>
    <submittedName>
        <fullName evidence="1">YbbR-like domain-containing protein</fullName>
    </submittedName>
</protein>
<reference evidence="1" key="1">
    <citation type="submission" date="2024-05" db="EMBL/GenBank/DDBJ databases">
        <title>Pontimicrobium maritimus sp. nov., isolated form sea water.</title>
        <authorList>
            <person name="Muhammad N."/>
            <person name="Vuong T.Q."/>
            <person name="Han H.L."/>
            <person name="Kim S.-G."/>
        </authorList>
    </citation>
    <scope>NUCLEOTIDE SEQUENCE</scope>
    <source>
        <strain evidence="1">SW4</strain>
    </source>
</reference>
<evidence type="ECO:0000313" key="1">
    <source>
        <dbReference type="EMBL" id="XBG60021.1"/>
    </source>
</evidence>
<accession>A0AAU7BPK1</accession>
<dbReference type="PANTHER" id="PTHR37804">
    <property type="entry name" value="CDAA REGULATORY PROTEIN CDAR"/>
    <property type="match status" value="1"/>
</dbReference>
<dbReference type="EMBL" id="CP157199">
    <property type="protein sequence ID" value="XBG60021.1"/>
    <property type="molecule type" value="Genomic_DNA"/>
</dbReference>
<gene>
    <name evidence="1" type="ORF">ABGB03_09120</name>
</gene>
<dbReference type="InterPro" id="IPR053154">
    <property type="entry name" value="c-di-AMP_regulator"/>
</dbReference>
<dbReference type="RefSeq" id="WP_347922128.1">
    <property type="nucleotide sequence ID" value="NZ_CP157199.1"/>
</dbReference>
<dbReference type="PANTHER" id="PTHR37804:SF1">
    <property type="entry name" value="CDAA REGULATORY PROTEIN CDAR"/>
    <property type="match status" value="1"/>
</dbReference>
<organism evidence="1">
    <name type="scientific">Pontimicrobium sp. SW4</name>
    <dbReference type="NCBI Taxonomy" id="3153519"/>
    <lineage>
        <taxon>Bacteria</taxon>
        <taxon>Pseudomonadati</taxon>
        <taxon>Bacteroidota</taxon>
        <taxon>Flavobacteriia</taxon>
        <taxon>Flavobacteriales</taxon>
        <taxon>Flavobacteriaceae</taxon>
        <taxon>Pontimicrobium</taxon>
    </lineage>
</organism>
<dbReference type="Pfam" id="PF07949">
    <property type="entry name" value="YbbR"/>
    <property type="match status" value="1"/>
</dbReference>
<proteinExistence type="predicted"/>
<dbReference type="Gene3D" id="2.170.120.40">
    <property type="entry name" value="YbbR-like domain"/>
    <property type="match status" value="1"/>
</dbReference>
<dbReference type="Gene3D" id="2.170.120.30">
    <property type="match status" value="1"/>
</dbReference>
<dbReference type="InterPro" id="IPR012505">
    <property type="entry name" value="YbbR"/>
</dbReference>